<dbReference type="RefSeq" id="WP_166823522.1">
    <property type="nucleotide sequence ID" value="NZ_JAAOLX010000003.1"/>
</dbReference>
<keyword evidence="2" id="KW-1185">Reference proteome</keyword>
<proteinExistence type="predicted"/>
<dbReference type="EMBL" id="JAAOLX010000003">
    <property type="protein sequence ID" value="NHQ85704.1"/>
    <property type="molecule type" value="Genomic_DNA"/>
</dbReference>
<gene>
    <name evidence="1" type="ORF">HA050_06175</name>
</gene>
<evidence type="ECO:0000313" key="1">
    <source>
        <dbReference type="EMBL" id="NHQ85704.1"/>
    </source>
</evidence>
<protein>
    <submittedName>
        <fullName evidence="1">Uncharacterized protein</fullName>
    </submittedName>
</protein>
<sequence length="388" mass="42256">MTDFPASTQDRVLRLHGVGRGLVSQLLVPQCANQPLLSPKPGEWVLPAGCNKVSWGIDVQPVPGAGVDSSEQKSVYFQDKKWWLLSEPTSLLRLDGQAEDTLRIVGPGLQQGAMAASAGQWRVPSEGAPEYYAFGNLALSHQQLGPFSVDYVADDAAGVARLQLPVLHAKALRYLAAILPPAKSISAKDRHLFVLWLGIDHQKGRAGGAAGHRSFLANYIKGAENTEASTALTLMILAHEQFHQLAAMSLTHKVKSPTWAGESLAHYYGLKTLAQSQLPENVLARLRGHFIQPGKVPEQGLLALERQYQQGDRSVYSLFYAQGATFWAEVDRLLQSASQNKRSLDDFLPLLLAHDFTQAGQLPPSFVSALRQVLGGDLDTVLVKYLGQ</sequence>
<reference evidence="1 2" key="1">
    <citation type="submission" date="2020-03" db="EMBL/GenBank/DDBJ databases">
        <title>Draft genome sequence of environmentally isolated violet-colored cultures.</title>
        <authorList>
            <person name="Wilson H.S."/>
        </authorList>
    </citation>
    <scope>NUCLEOTIDE SEQUENCE [LARGE SCALE GENOMIC DNA]</scope>
    <source>
        <strain evidence="1 2">HSC-16F04</strain>
    </source>
</reference>
<dbReference type="Gene3D" id="1.10.390.10">
    <property type="entry name" value="Neutral Protease Domain 2"/>
    <property type="match status" value="1"/>
</dbReference>
<organism evidence="1 2">
    <name type="scientific">Iodobacter violaceini</name>
    <dbReference type="NCBI Taxonomy" id="3044271"/>
    <lineage>
        <taxon>Bacteria</taxon>
        <taxon>Pseudomonadati</taxon>
        <taxon>Pseudomonadota</taxon>
        <taxon>Betaproteobacteria</taxon>
        <taxon>Neisseriales</taxon>
        <taxon>Chitinibacteraceae</taxon>
        <taxon>Iodobacter</taxon>
    </lineage>
</organism>
<name>A0ABX0KQ09_9NEIS</name>
<dbReference type="Proteomes" id="UP000712570">
    <property type="component" value="Unassembled WGS sequence"/>
</dbReference>
<accession>A0ABX0KQ09</accession>
<comment type="caution">
    <text evidence="1">The sequence shown here is derived from an EMBL/GenBank/DDBJ whole genome shotgun (WGS) entry which is preliminary data.</text>
</comment>
<dbReference type="InterPro" id="IPR027268">
    <property type="entry name" value="Peptidase_M4/M1_CTD_sf"/>
</dbReference>
<evidence type="ECO:0000313" key="2">
    <source>
        <dbReference type="Proteomes" id="UP000712570"/>
    </source>
</evidence>